<feature type="transmembrane region" description="Helical" evidence="9">
    <location>
        <begin position="230"/>
        <end position="250"/>
    </location>
</feature>
<comment type="similarity">
    <text evidence="2">Belongs to the NEMP family.</text>
</comment>
<evidence type="ECO:0000256" key="8">
    <source>
        <dbReference type="SAM" id="MobiDB-lite"/>
    </source>
</evidence>
<organism evidence="11 12">
    <name type="scientific">Micromonas commoda (strain RCC299 / NOUM17 / CCMP2709)</name>
    <name type="common">Picoplanktonic green alga</name>
    <dbReference type="NCBI Taxonomy" id="296587"/>
    <lineage>
        <taxon>Eukaryota</taxon>
        <taxon>Viridiplantae</taxon>
        <taxon>Chlorophyta</taxon>
        <taxon>Mamiellophyceae</taxon>
        <taxon>Mamiellales</taxon>
        <taxon>Mamiellaceae</taxon>
        <taxon>Micromonas</taxon>
    </lineage>
</organism>
<feature type="compositionally biased region" description="Low complexity" evidence="8">
    <location>
        <begin position="396"/>
        <end position="416"/>
    </location>
</feature>
<evidence type="ECO:0000256" key="1">
    <source>
        <dbReference type="ARBA" id="ARBA00004575"/>
    </source>
</evidence>
<feature type="signal peptide" evidence="10">
    <location>
        <begin position="1"/>
        <end position="27"/>
    </location>
</feature>
<dbReference type="KEGG" id="mis:MICPUN_101914"/>
<evidence type="ECO:0000256" key="3">
    <source>
        <dbReference type="ARBA" id="ARBA00022692"/>
    </source>
</evidence>
<dbReference type="Proteomes" id="UP000002009">
    <property type="component" value="Chromosome 8"/>
</dbReference>
<feature type="region of interest" description="Disordered" evidence="8">
    <location>
        <begin position="441"/>
        <end position="499"/>
    </location>
</feature>
<keyword evidence="3 9" id="KW-0812">Transmembrane</keyword>
<dbReference type="AlphaFoldDB" id="C1FG58"/>
<evidence type="ECO:0000313" key="11">
    <source>
        <dbReference type="EMBL" id="ACO69491.1"/>
    </source>
</evidence>
<dbReference type="GO" id="GO:0005637">
    <property type="term" value="C:nuclear inner membrane"/>
    <property type="evidence" value="ECO:0007669"/>
    <property type="project" value="UniProtKB-SubCell"/>
</dbReference>
<evidence type="ECO:0000256" key="7">
    <source>
        <dbReference type="ARBA" id="ARBA00023242"/>
    </source>
</evidence>
<feature type="compositionally biased region" description="Low complexity" evidence="8">
    <location>
        <begin position="609"/>
        <end position="618"/>
    </location>
</feature>
<keyword evidence="5 9" id="KW-1133">Transmembrane helix</keyword>
<feature type="compositionally biased region" description="Acidic residues" evidence="8">
    <location>
        <begin position="444"/>
        <end position="464"/>
    </location>
</feature>
<feature type="transmembrane region" description="Helical" evidence="9">
    <location>
        <begin position="347"/>
        <end position="369"/>
    </location>
</feature>
<feature type="region of interest" description="Disordered" evidence="8">
    <location>
        <begin position="511"/>
        <end position="569"/>
    </location>
</feature>
<evidence type="ECO:0000256" key="2">
    <source>
        <dbReference type="ARBA" id="ARBA00005748"/>
    </source>
</evidence>
<evidence type="ECO:0000256" key="4">
    <source>
        <dbReference type="ARBA" id="ARBA00022729"/>
    </source>
</evidence>
<keyword evidence="6 9" id="KW-0472">Membrane</keyword>
<dbReference type="eggNOG" id="ENOG502QRSU">
    <property type="taxonomic scope" value="Eukaryota"/>
</dbReference>
<dbReference type="InterPro" id="IPR019358">
    <property type="entry name" value="NEMP_fam"/>
</dbReference>
<evidence type="ECO:0000256" key="9">
    <source>
        <dbReference type="SAM" id="Phobius"/>
    </source>
</evidence>
<dbReference type="RefSeq" id="XP_002508233.1">
    <property type="nucleotide sequence ID" value="XM_002508187.1"/>
</dbReference>
<evidence type="ECO:0000313" key="12">
    <source>
        <dbReference type="Proteomes" id="UP000002009"/>
    </source>
</evidence>
<feature type="region of interest" description="Disordered" evidence="8">
    <location>
        <begin position="589"/>
        <end position="618"/>
    </location>
</feature>
<keyword evidence="4 10" id="KW-0732">Signal</keyword>
<proteinExistence type="inferred from homology"/>
<dbReference type="Pfam" id="PF10225">
    <property type="entry name" value="NEMP"/>
    <property type="match status" value="1"/>
</dbReference>
<keyword evidence="12" id="KW-1185">Reference proteome</keyword>
<dbReference type="InParanoid" id="C1FG58"/>
<dbReference type="PANTHER" id="PTHR31587">
    <property type="entry name" value="TRANSMEMBRANE PROTEIN (DUF2215)"/>
    <property type="match status" value="1"/>
</dbReference>
<feature type="region of interest" description="Disordered" evidence="8">
    <location>
        <begin position="32"/>
        <end position="72"/>
    </location>
</feature>
<feature type="chain" id="PRO_5002909446" description="TRP C-terminal domain-containing protein" evidence="10">
    <location>
        <begin position="28"/>
        <end position="684"/>
    </location>
</feature>
<evidence type="ECO:0000256" key="5">
    <source>
        <dbReference type="ARBA" id="ARBA00022989"/>
    </source>
</evidence>
<comment type="subcellular location">
    <subcellularLocation>
        <location evidence="1">Nucleus inner membrane</location>
        <topology evidence="1">Multi-pass membrane protein</topology>
        <orientation evidence="1">Nucleoplasmic side</orientation>
    </subcellularLocation>
</comment>
<dbReference type="GeneID" id="8245575"/>
<protein>
    <recommendedName>
        <fullName evidence="13">TRP C-terminal domain-containing protein</fullName>
    </recommendedName>
</protein>
<name>C1FG58_MICCC</name>
<accession>C1FG58</accession>
<feature type="compositionally biased region" description="Gly residues" evidence="8">
    <location>
        <begin position="516"/>
        <end position="539"/>
    </location>
</feature>
<sequence length="684" mass="70699">MTARAGRRVRAFATLLLVAALATLAASEATASEDPNAASHAPSSSHPASTTGGAEKPHELRVGDAAPRRIAANTRRPGILKLHGYPRMLQHKMFHHLTLEIYDDGGFVANSCVLHRVVMDKESDGEVRRTKVRQRKGPGHPGLAALAGGSLNTAASNASGGPTFVATFGPFDQGVTLTPRCERWRGGAAEPLSYRVRLVASDGPDTGKIAKLVVGAALVTLAPAVSEMTLAYYGVGMALSVLAVAILIIYRVARSLPGGRAMKAGAGASAALAALVVPSEHLSAVVEGYVHLCLKPVSLVARAVYEQNPDEAGLPYALAATIVMLAGAGIGLWVVRRWMIDEVTGGVAPSVAGFACVAMRVVGVVLLQFCTLDLLSGFALVGASLAVTAADVARSWPGSTRRSSSSSSGQTRGAWSHGSGSVASRHRGGAARRILRRAGRYFSDEEDEEDEEEVDAYEETDDDLTPGMGHERGSPGLGVRRRAGSGRKTPGNRTLSVDNRDERMGDRAGRIVFGTDGPGSSRGGSFLGGVFGGGSGGHSGSARKRRSLPESMDPEPRTPPATIVGAGGAIGGGGRGASAVGGLMGLFGGGTRAEKRGTAPRRSKLGGRSVSSTVAAASNSPLPPVGMAAASRGRFLTASEFNAQSARATDAGLDELCDTPEFKRWMRDNAGRIRVTSSDSDDDA</sequence>
<dbReference type="OMA" id="EDPWALY"/>
<dbReference type="STRING" id="296587.C1FG58"/>
<dbReference type="OrthoDB" id="498407at2759"/>
<feature type="transmembrane region" description="Helical" evidence="9">
    <location>
        <begin position="314"/>
        <end position="335"/>
    </location>
</feature>
<reference evidence="11 12" key="1">
    <citation type="journal article" date="2009" name="Science">
        <title>Green evolution and dynamic adaptations revealed by genomes of the marine picoeukaryotes Micromonas.</title>
        <authorList>
            <person name="Worden A.Z."/>
            <person name="Lee J.H."/>
            <person name="Mock T."/>
            <person name="Rouze P."/>
            <person name="Simmons M.P."/>
            <person name="Aerts A.L."/>
            <person name="Allen A.E."/>
            <person name="Cuvelier M.L."/>
            <person name="Derelle E."/>
            <person name="Everett M.V."/>
            <person name="Foulon E."/>
            <person name="Grimwood J."/>
            <person name="Gundlach H."/>
            <person name="Henrissat B."/>
            <person name="Napoli C."/>
            <person name="McDonald S.M."/>
            <person name="Parker M.S."/>
            <person name="Rombauts S."/>
            <person name="Salamov A."/>
            <person name="Von Dassow P."/>
            <person name="Badger J.H."/>
            <person name="Coutinho P.M."/>
            <person name="Demir E."/>
            <person name="Dubchak I."/>
            <person name="Gentemann C."/>
            <person name="Eikrem W."/>
            <person name="Gready J.E."/>
            <person name="John U."/>
            <person name="Lanier W."/>
            <person name="Lindquist E.A."/>
            <person name="Lucas S."/>
            <person name="Mayer K.F."/>
            <person name="Moreau H."/>
            <person name="Not F."/>
            <person name="Otillar R."/>
            <person name="Panaud O."/>
            <person name="Pangilinan J."/>
            <person name="Paulsen I."/>
            <person name="Piegu B."/>
            <person name="Poliakov A."/>
            <person name="Robbens S."/>
            <person name="Schmutz J."/>
            <person name="Toulza E."/>
            <person name="Wyss T."/>
            <person name="Zelensky A."/>
            <person name="Zhou K."/>
            <person name="Armbrust E.V."/>
            <person name="Bhattacharya D."/>
            <person name="Goodenough U.W."/>
            <person name="Van de Peer Y."/>
            <person name="Grigoriev I.V."/>
        </authorList>
    </citation>
    <scope>NUCLEOTIDE SEQUENCE [LARGE SCALE GENOMIC DNA]</scope>
    <source>
        <strain evidence="12">RCC299 / NOUM17</strain>
    </source>
</reference>
<evidence type="ECO:0000256" key="10">
    <source>
        <dbReference type="SAM" id="SignalP"/>
    </source>
</evidence>
<feature type="region of interest" description="Disordered" evidence="8">
    <location>
        <begin position="396"/>
        <end position="429"/>
    </location>
</feature>
<dbReference type="EMBL" id="CP001575">
    <property type="protein sequence ID" value="ACO69491.1"/>
    <property type="molecule type" value="Genomic_DNA"/>
</dbReference>
<evidence type="ECO:0000256" key="6">
    <source>
        <dbReference type="ARBA" id="ARBA00023136"/>
    </source>
</evidence>
<evidence type="ECO:0008006" key="13">
    <source>
        <dbReference type="Google" id="ProtNLM"/>
    </source>
</evidence>
<keyword evidence="7" id="KW-0539">Nucleus</keyword>
<dbReference type="PANTHER" id="PTHR31587:SF4">
    <property type="entry name" value="TRANSMEMBRANE PROTEIN (DUF2215)"/>
    <property type="match status" value="1"/>
</dbReference>
<gene>
    <name evidence="11" type="ORF">MICPUN_101914</name>
</gene>
<feature type="compositionally biased region" description="Low complexity" evidence="8">
    <location>
        <begin position="37"/>
        <end position="54"/>
    </location>
</feature>